<feature type="transmembrane region" description="Helical" evidence="1">
    <location>
        <begin position="165"/>
        <end position="191"/>
    </location>
</feature>
<protein>
    <submittedName>
        <fullName evidence="2">Stage II sporulation protein M</fullName>
    </submittedName>
</protein>
<feature type="transmembrane region" description="Helical" evidence="1">
    <location>
        <begin position="258"/>
        <end position="277"/>
    </location>
</feature>
<keyword evidence="1" id="KW-1133">Transmembrane helix</keyword>
<dbReference type="Proteomes" id="UP001204772">
    <property type="component" value="Unassembled WGS sequence"/>
</dbReference>
<evidence type="ECO:0000313" key="3">
    <source>
        <dbReference type="Proteomes" id="UP001204772"/>
    </source>
</evidence>
<feature type="transmembrane region" description="Helical" evidence="1">
    <location>
        <begin position="211"/>
        <end position="237"/>
    </location>
</feature>
<evidence type="ECO:0000256" key="1">
    <source>
        <dbReference type="SAM" id="Phobius"/>
    </source>
</evidence>
<proteinExistence type="predicted"/>
<evidence type="ECO:0000313" key="2">
    <source>
        <dbReference type="EMBL" id="MCP1383710.1"/>
    </source>
</evidence>
<dbReference type="InterPro" id="IPR002798">
    <property type="entry name" value="SpoIIM-like"/>
</dbReference>
<sequence length="315" mass="35836">MKEAVFVKRNTEKWHEYESTPAHDPDQLTERFIELTDDLSYARTFYPKSTVTRYLNGVAAQFHQKLYSNRQEDRNRIAAFWKYELPLLLFESRFKLLYSFLFFFGACILGWLSAAHDDTYVRLIMGDAYVNQTLENIKNGDPLAIYGGTGQADMFMQITVNNIKVSFVAFALGAFFSFGTIAVLFQNGVMLGSFQYFFFERDLLLTSVLKIWIHGTLEISAIVIAGSAGLVMGHSLLFPGTYSRLESFKQGAKKGMKIVIGLVPVFIAAGFLESFITRLTLHPVVSSVIIIASALFIVWYFVLYPRKIYRQTTLS</sequence>
<feature type="transmembrane region" description="Helical" evidence="1">
    <location>
        <begin position="283"/>
        <end position="303"/>
    </location>
</feature>
<dbReference type="Pfam" id="PF01944">
    <property type="entry name" value="SpoIIM"/>
    <property type="match status" value="1"/>
</dbReference>
<name>A0ABT1FPL3_9BACT</name>
<dbReference type="PANTHER" id="PTHR35337:SF1">
    <property type="entry name" value="SLR1478 PROTEIN"/>
    <property type="match status" value="1"/>
</dbReference>
<comment type="caution">
    <text evidence="2">The sequence shown here is derived from an EMBL/GenBank/DDBJ whole genome shotgun (WGS) entry which is preliminary data.</text>
</comment>
<keyword evidence="1" id="KW-0472">Membrane</keyword>
<dbReference type="EMBL" id="JAMZEL010000005">
    <property type="protein sequence ID" value="MCP1383710.1"/>
    <property type="molecule type" value="Genomic_DNA"/>
</dbReference>
<dbReference type="PANTHER" id="PTHR35337">
    <property type="entry name" value="SLR1478 PROTEIN"/>
    <property type="match status" value="1"/>
</dbReference>
<accession>A0ABT1FPL3</accession>
<feature type="transmembrane region" description="Helical" evidence="1">
    <location>
        <begin position="96"/>
        <end position="115"/>
    </location>
</feature>
<reference evidence="2 3" key="1">
    <citation type="submission" date="2022-06" db="EMBL/GenBank/DDBJ databases">
        <title>Runella sp. S5 genome sequencing.</title>
        <authorList>
            <person name="Park S."/>
        </authorList>
    </citation>
    <scope>NUCLEOTIDE SEQUENCE [LARGE SCALE GENOMIC DNA]</scope>
    <source>
        <strain evidence="2 3">S5</strain>
    </source>
</reference>
<organism evidence="2 3">
    <name type="scientific">Runella salmonicolor</name>
    <dbReference type="NCBI Taxonomy" id="2950278"/>
    <lineage>
        <taxon>Bacteria</taxon>
        <taxon>Pseudomonadati</taxon>
        <taxon>Bacteroidota</taxon>
        <taxon>Cytophagia</taxon>
        <taxon>Cytophagales</taxon>
        <taxon>Spirosomataceae</taxon>
        <taxon>Runella</taxon>
    </lineage>
</organism>
<keyword evidence="1" id="KW-0812">Transmembrane</keyword>
<keyword evidence="3" id="KW-1185">Reference proteome</keyword>
<gene>
    <name evidence="2" type="ORF">NCI00_14785</name>
</gene>
<dbReference type="RefSeq" id="WP_253528773.1">
    <property type="nucleotide sequence ID" value="NZ_JAMZEL010000005.1"/>
</dbReference>